<comment type="similarity">
    <text evidence="1">Belongs to the sigma-70 factor family. ECF subfamily.</text>
</comment>
<dbReference type="EMBL" id="CP000473">
    <property type="protein sequence ID" value="ABJ85701.1"/>
    <property type="molecule type" value="Genomic_DNA"/>
</dbReference>
<dbReference type="PANTHER" id="PTHR43133:SF45">
    <property type="entry name" value="RNA POLYMERASE ECF-TYPE SIGMA FACTOR"/>
    <property type="match status" value="1"/>
</dbReference>
<evidence type="ECO:0000256" key="4">
    <source>
        <dbReference type="ARBA" id="ARBA00023163"/>
    </source>
</evidence>
<dbReference type="AlphaFoldDB" id="Q01XB4"/>
<keyword evidence="4" id="KW-0804">Transcription</keyword>
<accession>Q01XB4</accession>
<evidence type="ECO:0000259" key="6">
    <source>
        <dbReference type="Pfam" id="PF08281"/>
    </source>
</evidence>
<evidence type="ECO:0000259" key="5">
    <source>
        <dbReference type="Pfam" id="PF04542"/>
    </source>
</evidence>
<dbReference type="Gene3D" id="1.10.1740.10">
    <property type="match status" value="1"/>
</dbReference>
<dbReference type="InParanoid" id="Q01XB4"/>
<dbReference type="Gene3D" id="1.10.10.10">
    <property type="entry name" value="Winged helix-like DNA-binding domain superfamily/Winged helix DNA-binding domain"/>
    <property type="match status" value="1"/>
</dbReference>
<proteinExistence type="inferred from homology"/>
<feature type="domain" description="RNA polymerase sigma-70 region 2" evidence="5">
    <location>
        <begin position="20"/>
        <end position="85"/>
    </location>
</feature>
<dbReference type="InterPro" id="IPR007627">
    <property type="entry name" value="RNA_pol_sigma70_r2"/>
</dbReference>
<dbReference type="eggNOG" id="COG1595">
    <property type="taxonomic scope" value="Bacteria"/>
</dbReference>
<keyword evidence="2" id="KW-0805">Transcription regulation</keyword>
<dbReference type="InterPro" id="IPR013249">
    <property type="entry name" value="RNA_pol_sigma70_r4_t2"/>
</dbReference>
<evidence type="ECO:0000313" key="7">
    <source>
        <dbReference type="EMBL" id="ABJ85701.1"/>
    </source>
</evidence>
<gene>
    <name evidence="7" type="ordered locus">Acid_4742</name>
</gene>
<dbReference type="GO" id="GO:0016987">
    <property type="term" value="F:sigma factor activity"/>
    <property type="evidence" value="ECO:0007669"/>
    <property type="project" value="UniProtKB-KW"/>
</dbReference>
<evidence type="ECO:0000256" key="1">
    <source>
        <dbReference type="ARBA" id="ARBA00010641"/>
    </source>
</evidence>
<keyword evidence="3" id="KW-0731">Sigma factor</keyword>
<protein>
    <submittedName>
        <fullName evidence="7">RNA polymerase, sigma-24 subunit, ECF subfamily</fullName>
    </submittedName>
</protein>
<dbReference type="KEGG" id="sus:Acid_4742"/>
<organism evidence="7">
    <name type="scientific">Solibacter usitatus (strain Ellin6076)</name>
    <dbReference type="NCBI Taxonomy" id="234267"/>
    <lineage>
        <taxon>Bacteria</taxon>
        <taxon>Pseudomonadati</taxon>
        <taxon>Acidobacteriota</taxon>
        <taxon>Terriglobia</taxon>
        <taxon>Bryobacterales</taxon>
        <taxon>Solibacteraceae</taxon>
        <taxon>Candidatus Solibacter</taxon>
    </lineage>
</organism>
<dbReference type="InterPro" id="IPR039425">
    <property type="entry name" value="RNA_pol_sigma-70-like"/>
</dbReference>
<dbReference type="PANTHER" id="PTHR43133">
    <property type="entry name" value="RNA POLYMERASE ECF-TYPE SIGMA FACTO"/>
    <property type="match status" value="1"/>
</dbReference>
<evidence type="ECO:0000256" key="2">
    <source>
        <dbReference type="ARBA" id="ARBA00023015"/>
    </source>
</evidence>
<dbReference type="SUPFAM" id="SSF88659">
    <property type="entry name" value="Sigma3 and sigma4 domains of RNA polymerase sigma factors"/>
    <property type="match status" value="1"/>
</dbReference>
<dbReference type="InterPro" id="IPR013325">
    <property type="entry name" value="RNA_pol_sigma_r2"/>
</dbReference>
<dbReference type="InterPro" id="IPR036388">
    <property type="entry name" value="WH-like_DNA-bd_sf"/>
</dbReference>
<dbReference type="InterPro" id="IPR013324">
    <property type="entry name" value="RNA_pol_sigma_r3/r4-like"/>
</dbReference>
<sequence>MTTLVVDGEQDGRYRAAAAEYGAAIERLARAYEADPDWRRDLVQEIHLALWRSFAGWEGRCSVRTWVYRVAHNAATSHVIRQRRTNAHVLVSVEELEAAPDSVNAEEAAGQRAALDRLLGLVQQLKPLDRQVILGYLEGLDAASIGEITGLAPGNVATKIHRIKNLLSRQFHQGVRHGE</sequence>
<dbReference type="SUPFAM" id="SSF88946">
    <property type="entry name" value="Sigma2 domain of RNA polymerase sigma factors"/>
    <property type="match status" value="1"/>
</dbReference>
<dbReference type="Pfam" id="PF08281">
    <property type="entry name" value="Sigma70_r4_2"/>
    <property type="match status" value="1"/>
</dbReference>
<name>Q01XB4_SOLUE</name>
<dbReference type="GO" id="GO:0003677">
    <property type="term" value="F:DNA binding"/>
    <property type="evidence" value="ECO:0007669"/>
    <property type="project" value="InterPro"/>
</dbReference>
<dbReference type="HOGENOM" id="CLU_047691_3_3_0"/>
<reference evidence="7" key="1">
    <citation type="submission" date="2006-10" db="EMBL/GenBank/DDBJ databases">
        <title>Complete sequence of Solibacter usitatus Ellin6076.</title>
        <authorList>
            <consortium name="US DOE Joint Genome Institute"/>
            <person name="Copeland A."/>
            <person name="Lucas S."/>
            <person name="Lapidus A."/>
            <person name="Barry K."/>
            <person name="Detter J.C."/>
            <person name="Glavina del Rio T."/>
            <person name="Hammon N."/>
            <person name="Israni S."/>
            <person name="Dalin E."/>
            <person name="Tice H."/>
            <person name="Pitluck S."/>
            <person name="Thompson L.S."/>
            <person name="Brettin T."/>
            <person name="Bruce D."/>
            <person name="Han C."/>
            <person name="Tapia R."/>
            <person name="Gilna P."/>
            <person name="Schmutz J."/>
            <person name="Larimer F."/>
            <person name="Land M."/>
            <person name="Hauser L."/>
            <person name="Kyrpides N."/>
            <person name="Mikhailova N."/>
            <person name="Janssen P.H."/>
            <person name="Kuske C.R."/>
            <person name="Richardson P."/>
        </authorList>
    </citation>
    <scope>NUCLEOTIDE SEQUENCE</scope>
    <source>
        <strain evidence="7">Ellin6076</strain>
    </source>
</reference>
<dbReference type="GO" id="GO:0006352">
    <property type="term" value="P:DNA-templated transcription initiation"/>
    <property type="evidence" value="ECO:0007669"/>
    <property type="project" value="InterPro"/>
</dbReference>
<dbReference type="NCBIfam" id="TIGR02937">
    <property type="entry name" value="sigma70-ECF"/>
    <property type="match status" value="1"/>
</dbReference>
<evidence type="ECO:0000256" key="3">
    <source>
        <dbReference type="ARBA" id="ARBA00023082"/>
    </source>
</evidence>
<dbReference type="STRING" id="234267.Acid_4742"/>
<dbReference type="InterPro" id="IPR014284">
    <property type="entry name" value="RNA_pol_sigma-70_dom"/>
</dbReference>
<feature type="domain" description="RNA polymerase sigma factor 70 region 4 type 2" evidence="6">
    <location>
        <begin position="116"/>
        <end position="165"/>
    </location>
</feature>
<dbReference type="Pfam" id="PF04542">
    <property type="entry name" value="Sigma70_r2"/>
    <property type="match status" value="1"/>
</dbReference>